<dbReference type="Gene3D" id="3.30.200.150">
    <property type="match status" value="1"/>
</dbReference>
<organism evidence="2 3">
    <name type="scientific">Neohortaea acidophila</name>
    <dbReference type="NCBI Taxonomy" id="245834"/>
    <lineage>
        <taxon>Eukaryota</taxon>
        <taxon>Fungi</taxon>
        <taxon>Dikarya</taxon>
        <taxon>Ascomycota</taxon>
        <taxon>Pezizomycotina</taxon>
        <taxon>Dothideomycetes</taxon>
        <taxon>Dothideomycetidae</taxon>
        <taxon>Mycosphaerellales</taxon>
        <taxon>Teratosphaeriaceae</taxon>
        <taxon>Neohortaea</taxon>
    </lineage>
</organism>
<dbReference type="EMBL" id="MU001637">
    <property type="protein sequence ID" value="KAF2481786.1"/>
    <property type="molecule type" value="Genomic_DNA"/>
</dbReference>
<keyword evidence="3" id="KW-1185">Reference proteome</keyword>
<protein>
    <recommendedName>
        <fullName evidence="1">Aminoglycoside phosphotransferase domain-containing protein</fullName>
    </recommendedName>
</protein>
<dbReference type="Gene3D" id="3.90.1200.10">
    <property type="match status" value="1"/>
</dbReference>
<dbReference type="SUPFAM" id="SSF56112">
    <property type="entry name" value="Protein kinase-like (PK-like)"/>
    <property type="match status" value="1"/>
</dbReference>
<dbReference type="AlphaFoldDB" id="A0A6A6PPR2"/>
<evidence type="ECO:0000313" key="2">
    <source>
        <dbReference type="EMBL" id="KAF2481786.1"/>
    </source>
</evidence>
<dbReference type="Proteomes" id="UP000799767">
    <property type="component" value="Unassembled WGS sequence"/>
</dbReference>
<dbReference type="InterPro" id="IPR051678">
    <property type="entry name" value="AGP_Transferase"/>
</dbReference>
<dbReference type="InterPro" id="IPR002575">
    <property type="entry name" value="Aminoglycoside_PTrfase"/>
</dbReference>
<dbReference type="GeneID" id="54472339"/>
<sequence>MSPDPPGSPDRSVIQRIACTTLQSRSVVVDSLNGYLFRTYSLRTAKGFFYLLRLKPPSTVHLLRHEYGWLEAEAGALQALSGKTEVHLPRLIHYQHADSHLGQAYLISGPFSGSFLSAVEPSLSSKALASIDRSLGQYVRWLSSVTGTFFGSVSGGADIPRSGSWAHTFACLLESVMRDGEDAMISLPYDVIRGLVHKHHAALNQITTPRLLLLELASDNNVVVDTSSNRVTGLFDFSTCLWGDPYMSDCFCKPTASFVEGFGRLPNKTADERVRQYLYILYHAVLSIVRKWYRPRDEGDEMDARRTLTVAIRQLSS</sequence>
<dbReference type="PANTHER" id="PTHR21310">
    <property type="entry name" value="AMINOGLYCOSIDE PHOSPHOTRANSFERASE-RELATED-RELATED"/>
    <property type="match status" value="1"/>
</dbReference>
<gene>
    <name evidence="2" type="ORF">BDY17DRAFT_253411</name>
</gene>
<evidence type="ECO:0000259" key="1">
    <source>
        <dbReference type="Pfam" id="PF01636"/>
    </source>
</evidence>
<accession>A0A6A6PPR2</accession>
<evidence type="ECO:0000313" key="3">
    <source>
        <dbReference type="Proteomes" id="UP000799767"/>
    </source>
</evidence>
<dbReference type="OrthoDB" id="5210591at2759"/>
<dbReference type="Pfam" id="PF01636">
    <property type="entry name" value="APH"/>
    <property type="match status" value="1"/>
</dbReference>
<dbReference type="InterPro" id="IPR011009">
    <property type="entry name" value="Kinase-like_dom_sf"/>
</dbReference>
<reference evidence="2" key="1">
    <citation type="journal article" date="2020" name="Stud. Mycol.">
        <title>101 Dothideomycetes genomes: a test case for predicting lifestyles and emergence of pathogens.</title>
        <authorList>
            <person name="Haridas S."/>
            <person name="Albert R."/>
            <person name="Binder M."/>
            <person name="Bloem J."/>
            <person name="Labutti K."/>
            <person name="Salamov A."/>
            <person name="Andreopoulos B."/>
            <person name="Baker S."/>
            <person name="Barry K."/>
            <person name="Bills G."/>
            <person name="Bluhm B."/>
            <person name="Cannon C."/>
            <person name="Castanera R."/>
            <person name="Culley D."/>
            <person name="Daum C."/>
            <person name="Ezra D."/>
            <person name="Gonzalez J."/>
            <person name="Henrissat B."/>
            <person name="Kuo A."/>
            <person name="Liang C."/>
            <person name="Lipzen A."/>
            <person name="Lutzoni F."/>
            <person name="Magnuson J."/>
            <person name="Mondo S."/>
            <person name="Nolan M."/>
            <person name="Ohm R."/>
            <person name="Pangilinan J."/>
            <person name="Park H.-J."/>
            <person name="Ramirez L."/>
            <person name="Alfaro M."/>
            <person name="Sun H."/>
            <person name="Tritt A."/>
            <person name="Yoshinaga Y."/>
            <person name="Zwiers L.-H."/>
            <person name="Turgeon B."/>
            <person name="Goodwin S."/>
            <person name="Spatafora J."/>
            <person name="Crous P."/>
            <person name="Grigoriev I."/>
        </authorList>
    </citation>
    <scope>NUCLEOTIDE SEQUENCE</scope>
    <source>
        <strain evidence="2">CBS 113389</strain>
    </source>
</reference>
<dbReference type="RefSeq" id="XP_033588356.1">
    <property type="nucleotide sequence ID" value="XM_033731337.1"/>
</dbReference>
<feature type="domain" description="Aminoglycoside phosphotransferase" evidence="1">
    <location>
        <begin position="33"/>
        <end position="246"/>
    </location>
</feature>
<dbReference type="PANTHER" id="PTHR21310:SF59">
    <property type="entry name" value="AMINOGLYCOSIDE PHOSPHOTRANSFERASE DOMAIN-CONTAINING PROTEIN"/>
    <property type="match status" value="1"/>
</dbReference>
<name>A0A6A6PPR2_9PEZI</name>
<proteinExistence type="predicted"/>